<dbReference type="PANTHER" id="PTHR13366">
    <property type="entry name" value="MALARIA ANTIGEN-RELATED"/>
    <property type="match status" value="1"/>
</dbReference>
<gene>
    <name evidence="2" type="ORF">THASP1DRAFT_20573</name>
</gene>
<accession>A0A4P9XGV8</accession>
<dbReference type="InterPro" id="IPR011989">
    <property type="entry name" value="ARM-like"/>
</dbReference>
<reference evidence="3" key="1">
    <citation type="journal article" date="2018" name="Nat. Microbiol.">
        <title>Leveraging single-cell genomics to expand the fungal tree of life.</title>
        <authorList>
            <person name="Ahrendt S.R."/>
            <person name="Quandt C.A."/>
            <person name="Ciobanu D."/>
            <person name="Clum A."/>
            <person name="Salamov A."/>
            <person name="Andreopoulos B."/>
            <person name="Cheng J.F."/>
            <person name="Woyke T."/>
            <person name="Pelin A."/>
            <person name="Henrissat B."/>
            <person name="Reynolds N.K."/>
            <person name="Benny G.L."/>
            <person name="Smith M.E."/>
            <person name="James T.Y."/>
            <person name="Grigoriev I.V."/>
        </authorList>
    </citation>
    <scope>NUCLEOTIDE SEQUENCE [LARGE SCALE GENOMIC DNA]</scope>
    <source>
        <strain evidence="3">RSA 1356</strain>
    </source>
</reference>
<dbReference type="SUPFAM" id="SSF48371">
    <property type="entry name" value="ARM repeat"/>
    <property type="match status" value="1"/>
</dbReference>
<dbReference type="EMBL" id="KZ993401">
    <property type="protein sequence ID" value="RKP04867.1"/>
    <property type="molecule type" value="Genomic_DNA"/>
</dbReference>
<sequence>MWWETVVDGLVQAHSNDTVAPVRALICDILANLTSSLFDGFMLRRQRFVLSLVLGMAADEQPIVRAAACRTLGVFVLFSGLREDLMFMTDATDVILKRTGDKSLDVRLRVFWAIANICDLFVENQTLLGALLTDELYSNITAAALSGAKDNVKARSHAVRALGSLVLAAGERVICLQARLDEIVQAVCANARSGPFKVRWNACHTLGKMFQNPHFPIGRASWTRSTLATLTEAISQTRNYKVRIHACSALRALDQRPRLGDRHNYADVVTAVVAALLSVDSMEHTVFSEYKYVEQLKEQLMACCRCLRDLASEEDRPLVAEQFANVERRLSHKLIVC</sequence>
<name>A0A4P9XGV8_9FUNG</name>
<dbReference type="InterPro" id="IPR052107">
    <property type="entry name" value="HEAT6"/>
</dbReference>
<dbReference type="Gene3D" id="1.25.10.10">
    <property type="entry name" value="Leucine-rich Repeat Variant"/>
    <property type="match status" value="2"/>
</dbReference>
<dbReference type="OrthoDB" id="422637at2759"/>
<keyword evidence="1" id="KW-0677">Repeat</keyword>
<evidence type="ECO:0000256" key="1">
    <source>
        <dbReference type="ARBA" id="ARBA00022737"/>
    </source>
</evidence>
<protein>
    <submittedName>
        <fullName evidence="2">Armadillo-type protein</fullName>
    </submittedName>
</protein>
<proteinExistence type="predicted"/>
<organism evidence="2 3">
    <name type="scientific">Thamnocephalis sphaerospora</name>
    <dbReference type="NCBI Taxonomy" id="78915"/>
    <lineage>
        <taxon>Eukaryota</taxon>
        <taxon>Fungi</taxon>
        <taxon>Fungi incertae sedis</taxon>
        <taxon>Zoopagomycota</taxon>
        <taxon>Zoopagomycotina</taxon>
        <taxon>Zoopagomycetes</taxon>
        <taxon>Zoopagales</taxon>
        <taxon>Sigmoideomycetaceae</taxon>
        <taxon>Thamnocephalis</taxon>
    </lineage>
</organism>
<keyword evidence="3" id="KW-1185">Reference proteome</keyword>
<dbReference type="InterPro" id="IPR000357">
    <property type="entry name" value="HEAT"/>
</dbReference>
<dbReference type="PANTHER" id="PTHR13366:SF0">
    <property type="entry name" value="HEAT REPEAT-CONTAINING PROTEIN 6"/>
    <property type="match status" value="1"/>
</dbReference>
<dbReference type="Pfam" id="PF02985">
    <property type="entry name" value="HEAT"/>
    <property type="match status" value="1"/>
</dbReference>
<dbReference type="AlphaFoldDB" id="A0A4P9XGV8"/>
<evidence type="ECO:0000313" key="2">
    <source>
        <dbReference type="EMBL" id="RKP04867.1"/>
    </source>
</evidence>
<dbReference type="InterPro" id="IPR016024">
    <property type="entry name" value="ARM-type_fold"/>
</dbReference>
<dbReference type="Proteomes" id="UP000271241">
    <property type="component" value="Unassembled WGS sequence"/>
</dbReference>
<evidence type="ECO:0000313" key="3">
    <source>
        <dbReference type="Proteomes" id="UP000271241"/>
    </source>
</evidence>